<evidence type="ECO:0000313" key="3">
    <source>
        <dbReference type="Proteomes" id="UP001558713"/>
    </source>
</evidence>
<comment type="caution">
    <text evidence="2">The sequence shown here is derived from an EMBL/GenBank/DDBJ whole genome shotgun (WGS) entry which is preliminary data.</text>
</comment>
<dbReference type="PANTHER" id="PTHR33223">
    <property type="entry name" value="CCHC-TYPE DOMAIN-CONTAINING PROTEIN"/>
    <property type="match status" value="1"/>
</dbReference>
<dbReference type="AlphaFoldDB" id="A0ABD0ZTP3"/>
<gene>
    <name evidence="2" type="ORF">V5N11_013625</name>
</gene>
<dbReference type="Pfam" id="PF03732">
    <property type="entry name" value="Retrotrans_gag"/>
    <property type="match status" value="1"/>
</dbReference>
<dbReference type="InterPro" id="IPR005162">
    <property type="entry name" value="Retrotrans_gag_dom"/>
</dbReference>
<name>A0ABD0ZTP3_CARAN</name>
<protein>
    <recommendedName>
        <fullName evidence="1">Retrotransposon gag domain-containing protein</fullName>
    </recommendedName>
</protein>
<dbReference type="EMBL" id="JBANAX010000680">
    <property type="protein sequence ID" value="KAL1197937.1"/>
    <property type="molecule type" value="Genomic_DNA"/>
</dbReference>
<evidence type="ECO:0000313" key="2">
    <source>
        <dbReference type="EMBL" id="KAL1197937.1"/>
    </source>
</evidence>
<dbReference type="Proteomes" id="UP001558713">
    <property type="component" value="Unassembled WGS sequence"/>
</dbReference>
<keyword evidence="3" id="KW-1185">Reference proteome</keyword>
<dbReference type="PANTHER" id="PTHR33223:SF6">
    <property type="entry name" value="CCHC-TYPE DOMAIN-CONTAINING PROTEIN"/>
    <property type="match status" value="1"/>
</dbReference>
<proteinExistence type="predicted"/>
<evidence type="ECO:0000259" key="1">
    <source>
        <dbReference type="Pfam" id="PF03732"/>
    </source>
</evidence>
<accession>A0ABD0ZTP3</accession>
<sequence length="145" mass="16303">MHKATSSAPDIDQVLEEAQKTPFTERMSRADMSSVIKLKILNYDGETPGTTDPITHITAFTIATSRARILIEDRVAVICQLFIEKLTGAALQWFSKFKPRIIDSFNELTQAFMKHYSILVPHEESPANMWNVKQGPSESLCSFIA</sequence>
<reference evidence="2 3" key="1">
    <citation type="submission" date="2024-04" db="EMBL/GenBank/DDBJ databases">
        <title>Genome assembly C_amara_ONT_v2.</title>
        <authorList>
            <person name="Yant L."/>
            <person name="Moore C."/>
            <person name="Slenker M."/>
        </authorList>
    </citation>
    <scope>NUCLEOTIDE SEQUENCE [LARGE SCALE GENOMIC DNA]</scope>
    <source>
        <tissue evidence="2">Leaf</tissue>
    </source>
</reference>
<feature type="domain" description="Retrotransposon gag" evidence="1">
    <location>
        <begin position="81"/>
        <end position="144"/>
    </location>
</feature>
<organism evidence="2 3">
    <name type="scientific">Cardamine amara subsp. amara</name>
    <dbReference type="NCBI Taxonomy" id="228776"/>
    <lineage>
        <taxon>Eukaryota</taxon>
        <taxon>Viridiplantae</taxon>
        <taxon>Streptophyta</taxon>
        <taxon>Embryophyta</taxon>
        <taxon>Tracheophyta</taxon>
        <taxon>Spermatophyta</taxon>
        <taxon>Magnoliopsida</taxon>
        <taxon>eudicotyledons</taxon>
        <taxon>Gunneridae</taxon>
        <taxon>Pentapetalae</taxon>
        <taxon>rosids</taxon>
        <taxon>malvids</taxon>
        <taxon>Brassicales</taxon>
        <taxon>Brassicaceae</taxon>
        <taxon>Cardamineae</taxon>
        <taxon>Cardamine</taxon>
    </lineage>
</organism>